<evidence type="ECO:0000313" key="2">
    <source>
        <dbReference type="EMBL" id="EYC08853.1"/>
    </source>
</evidence>
<dbReference type="OrthoDB" id="5831900at2759"/>
<gene>
    <name evidence="2" type="primary">Acey_s0064.g3566</name>
    <name evidence="2" type="ORF">Y032_0064g3566</name>
</gene>
<feature type="domain" description="Ground-like" evidence="1">
    <location>
        <begin position="168"/>
        <end position="250"/>
    </location>
</feature>
<sequence length="279" mass="31693">MHFCKRQNSLVMNRNILLGYVICVEILIASDTKASHVSGETGNLNKDQKYSFPPNNTPISKVYVFGRPVYVRQPFVVPQRDDYRPMHDNHVQRDQRSYGPAAEAVGDAVEQTLAQESLVRDFLTESEPSRYQLPERPYPNPNPYSALPPLLEQKQGYPLPQCYTNDSGFMCCNPKLEQVMRDVFDELASDPKWQPCNVQKIANALQNRTQSVFNTDFEALAGLGDFASKTHFYSDLICKIEVQGRFMLSYATPNRHQQLRSDVVDEGIVDMGRSSVGYV</sequence>
<name>A0A016U2L6_9BILA</name>
<protein>
    <recommendedName>
        <fullName evidence="1">Ground-like domain-containing protein</fullName>
    </recommendedName>
</protein>
<dbReference type="InterPro" id="IPR007284">
    <property type="entry name" value="Ground-like_dom"/>
</dbReference>
<evidence type="ECO:0000313" key="3">
    <source>
        <dbReference type="Proteomes" id="UP000024635"/>
    </source>
</evidence>
<keyword evidence="3" id="KW-1185">Reference proteome</keyword>
<proteinExistence type="predicted"/>
<dbReference type="STRING" id="53326.A0A016U2L6"/>
<dbReference type="PANTHER" id="PTHR31967">
    <property type="entry name" value="GROUNDHOG (HEDGEHOG-LIKE FAMILY)-RELATED"/>
    <property type="match status" value="1"/>
</dbReference>
<comment type="caution">
    <text evidence="2">The sequence shown here is derived from an EMBL/GenBank/DDBJ whole genome shotgun (WGS) entry which is preliminary data.</text>
</comment>
<organism evidence="2 3">
    <name type="scientific">Ancylostoma ceylanicum</name>
    <dbReference type="NCBI Taxonomy" id="53326"/>
    <lineage>
        <taxon>Eukaryota</taxon>
        <taxon>Metazoa</taxon>
        <taxon>Ecdysozoa</taxon>
        <taxon>Nematoda</taxon>
        <taxon>Chromadorea</taxon>
        <taxon>Rhabditida</taxon>
        <taxon>Rhabditina</taxon>
        <taxon>Rhabditomorpha</taxon>
        <taxon>Strongyloidea</taxon>
        <taxon>Ancylostomatidae</taxon>
        <taxon>Ancylostomatinae</taxon>
        <taxon>Ancylostoma</taxon>
    </lineage>
</organism>
<dbReference type="PANTHER" id="PTHR31967:SF20">
    <property type="entry name" value="GROUND-LIKE DOMAIN-CONTAINING PROTEIN"/>
    <property type="match status" value="1"/>
</dbReference>
<dbReference type="AlphaFoldDB" id="A0A016U2L6"/>
<dbReference type="EMBL" id="JARK01001400">
    <property type="protein sequence ID" value="EYC08853.1"/>
    <property type="molecule type" value="Genomic_DNA"/>
</dbReference>
<dbReference type="Pfam" id="PF04155">
    <property type="entry name" value="Ground-like"/>
    <property type="match status" value="1"/>
</dbReference>
<evidence type="ECO:0000259" key="1">
    <source>
        <dbReference type="Pfam" id="PF04155"/>
    </source>
</evidence>
<dbReference type="Proteomes" id="UP000024635">
    <property type="component" value="Unassembled WGS sequence"/>
</dbReference>
<reference evidence="3" key="1">
    <citation type="journal article" date="2015" name="Nat. Genet.">
        <title>The genome and transcriptome of the zoonotic hookworm Ancylostoma ceylanicum identify infection-specific gene families.</title>
        <authorList>
            <person name="Schwarz E.M."/>
            <person name="Hu Y."/>
            <person name="Antoshechkin I."/>
            <person name="Miller M.M."/>
            <person name="Sternberg P.W."/>
            <person name="Aroian R.V."/>
        </authorList>
    </citation>
    <scope>NUCLEOTIDE SEQUENCE</scope>
    <source>
        <strain evidence="3">HY135</strain>
    </source>
</reference>
<accession>A0A016U2L6</accession>